<reference evidence="1 2" key="1">
    <citation type="submission" date="2017-04" db="EMBL/GenBank/DDBJ databases">
        <authorList>
            <person name="Afonso C.L."/>
            <person name="Miller P.J."/>
            <person name="Scott M.A."/>
            <person name="Spackman E."/>
            <person name="Goraichik I."/>
            <person name="Dimitrov K.M."/>
            <person name="Suarez D.L."/>
            <person name="Swayne D.E."/>
        </authorList>
    </citation>
    <scope>NUCLEOTIDE SEQUENCE [LARGE SCALE GENOMIC DNA]</scope>
    <source>
        <strain evidence="1 2">DSM 13146</strain>
    </source>
</reference>
<protein>
    <recommendedName>
        <fullName evidence="3">SAP domain-containing protein</fullName>
    </recommendedName>
</protein>
<dbReference type="STRING" id="1121390.SAMN02746041_00466"/>
<organism evidence="1 2">
    <name type="scientific">Desulfacinum hydrothermale DSM 13146</name>
    <dbReference type="NCBI Taxonomy" id="1121390"/>
    <lineage>
        <taxon>Bacteria</taxon>
        <taxon>Pseudomonadati</taxon>
        <taxon>Thermodesulfobacteriota</taxon>
        <taxon>Syntrophobacteria</taxon>
        <taxon>Syntrophobacterales</taxon>
        <taxon>Syntrophobacteraceae</taxon>
        <taxon>Desulfacinum</taxon>
    </lineage>
</organism>
<evidence type="ECO:0008006" key="3">
    <source>
        <dbReference type="Google" id="ProtNLM"/>
    </source>
</evidence>
<gene>
    <name evidence="1" type="ORF">SAMN02746041_00466</name>
</gene>
<evidence type="ECO:0000313" key="1">
    <source>
        <dbReference type="EMBL" id="SMC18126.1"/>
    </source>
</evidence>
<dbReference type="Proteomes" id="UP000192783">
    <property type="component" value="Unassembled WGS sequence"/>
</dbReference>
<proteinExistence type="predicted"/>
<evidence type="ECO:0000313" key="2">
    <source>
        <dbReference type="Proteomes" id="UP000192783"/>
    </source>
</evidence>
<sequence length="75" mass="8441">MKMQEVRIKAKALGINSFGKKKVDLIREIQRAEGNFDCFGRAQGYCDQWDCCFRDACLAPPASKARKTRGASRKA</sequence>
<dbReference type="RefSeq" id="WP_084055917.1">
    <property type="nucleotide sequence ID" value="NZ_FWXF01000001.1"/>
</dbReference>
<accession>A0A1W1X2E6</accession>
<dbReference type="EMBL" id="FWXF01000001">
    <property type="protein sequence ID" value="SMC18126.1"/>
    <property type="molecule type" value="Genomic_DNA"/>
</dbReference>
<dbReference type="OrthoDB" id="1687780at2"/>
<keyword evidence="2" id="KW-1185">Reference proteome</keyword>
<name>A0A1W1X2E6_9BACT</name>
<dbReference type="AlphaFoldDB" id="A0A1W1X2E6"/>